<dbReference type="EMBL" id="CP046621">
    <property type="protein sequence ID" value="QGW77261.1"/>
    <property type="molecule type" value="Genomic_DNA"/>
</dbReference>
<dbReference type="Pfam" id="PF00196">
    <property type="entry name" value="GerE"/>
    <property type="match status" value="1"/>
</dbReference>
<dbReference type="Proteomes" id="UP000426235">
    <property type="component" value="Chromosome"/>
</dbReference>
<protein>
    <submittedName>
        <fullName evidence="5">Helix-turn-helix transcriptional regulator</fullName>
    </submittedName>
</protein>
<organism evidence="5 6">
    <name type="scientific">Pseudomonas alkylphenolica</name>
    <dbReference type="NCBI Taxonomy" id="237609"/>
    <lineage>
        <taxon>Bacteria</taxon>
        <taxon>Pseudomonadati</taxon>
        <taxon>Pseudomonadota</taxon>
        <taxon>Gammaproteobacteria</taxon>
        <taxon>Pseudomonadales</taxon>
        <taxon>Pseudomonadaceae</taxon>
        <taxon>Pseudomonas</taxon>
    </lineage>
</organism>
<dbReference type="SUPFAM" id="SSF48452">
    <property type="entry name" value="TPR-like"/>
    <property type="match status" value="1"/>
</dbReference>
<dbReference type="Pfam" id="PF25873">
    <property type="entry name" value="WHD_MalT"/>
    <property type="match status" value="1"/>
</dbReference>
<dbReference type="Gene3D" id="1.10.10.10">
    <property type="entry name" value="Winged helix-like DNA-binding domain superfamily/Winged helix DNA-binding domain"/>
    <property type="match status" value="1"/>
</dbReference>
<reference evidence="5" key="1">
    <citation type="submission" date="2019-12" db="EMBL/GenBank/DDBJ databases">
        <title>Hybrid Genome Assemblies of two High G+C Isolates from Undergraduate Microbiology Courses.</title>
        <authorList>
            <person name="Ne Ville C.J."/>
            <person name="Enright D."/>
            <person name="Hernandez I."/>
            <person name="Dodsworth J."/>
            <person name="Orwin P.M."/>
        </authorList>
    </citation>
    <scope>NUCLEOTIDE SEQUENCE [LARGE SCALE GENOMIC DNA]</scope>
    <source>
        <strain evidence="5">Neo</strain>
    </source>
</reference>
<dbReference type="GO" id="GO:0006355">
    <property type="term" value="P:regulation of DNA-templated transcription"/>
    <property type="evidence" value="ECO:0007669"/>
    <property type="project" value="InterPro"/>
</dbReference>
<keyword evidence="3" id="KW-0804">Transcription</keyword>
<dbReference type="InterPro" id="IPR041617">
    <property type="entry name" value="TPR_MalT"/>
</dbReference>
<dbReference type="Pfam" id="PF17874">
    <property type="entry name" value="TPR_MalT"/>
    <property type="match status" value="1"/>
</dbReference>
<evidence type="ECO:0000256" key="2">
    <source>
        <dbReference type="ARBA" id="ARBA00023125"/>
    </source>
</evidence>
<evidence type="ECO:0000256" key="3">
    <source>
        <dbReference type="ARBA" id="ARBA00023163"/>
    </source>
</evidence>
<dbReference type="InterPro" id="IPR036388">
    <property type="entry name" value="WH-like_DNA-bd_sf"/>
</dbReference>
<evidence type="ECO:0000259" key="4">
    <source>
        <dbReference type="PROSITE" id="PS50043"/>
    </source>
</evidence>
<dbReference type="Gene3D" id="3.40.50.300">
    <property type="entry name" value="P-loop containing nucleotide triphosphate hydrolases"/>
    <property type="match status" value="1"/>
</dbReference>
<dbReference type="AlphaFoldDB" id="A0A6I6H570"/>
<keyword evidence="1" id="KW-0805">Transcription regulation</keyword>
<dbReference type="SUPFAM" id="SSF52540">
    <property type="entry name" value="P-loop containing nucleoside triphosphate hydrolases"/>
    <property type="match status" value="1"/>
</dbReference>
<dbReference type="InterPro" id="IPR059106">
    <property type="entry name" value="WHD_MalT"/>
</dbReference>
<proteinExistence type="predicted"/>
<dbReference type="PRINTS" id="PR00038">
    <property type="entry name" value="HTHLUXR"/>
</dbReference>
<dbReference type="PANTHER" id="PTHR44688:SF16">
    <property type="entry name" value="DNA-BINDING TRANSCRIPTIONAL ACTIVATOR DEVR_DOSR"/>
    <property type="match status" value="1"/>
</dbReference>
<dbReference type="InterPro" id="IPR011990">
    <property type="entry name" value="TPR-like_helical_dom_sf"/>
</dbReference>
<keyword evidence="6" id="KW-1185">Reference proteome</keyword>
<dbReference type="PROSITE" id="PS50043">
    <property type="entry name" value="HTH_LUXR_2"/>
    <property type="match status" value="1"/>
</dbReference>
<name>A0A6I6H570_9PSED</name>
<dbReference type="RefSeq" id="WP_157192265.1">
    <property type="nucleotide sequence ID" value="NZ_CP046621.1"/>
</dbReference>
<sequence length="904" mass="99504">MPDRQDLIARLRLVTGGNAPADAQPEPAVHPIRAEKFATPGTTAGLLPRDHLLQSIDPPGDIRLILIRAAAGFGKTTLLRQLRERCLANGQGVLWLTLDSADNDPRRLAAHLHAGLQALDGPSVADPLATPQALLQQLGRLQPGFTVVLDDFEVLDTPQALAFIQQLLAALAPGARLAIASRVNPELGLGRLRMQGQVLDIDTEALRLRPEQTRAYLRGRCQLPISDEQVTRLQDISEGWITGLFLATLSFNGRSAQADVIGSFSGSNQELAEYLTEDILARQSDEVRLFLLQTSILDRFCAPLCDALTQRRDSAGLIEQLLRANLFIQPTDPEQQWFRYHRLFSGFLRNALARQLPGHAEGLHRAASGWYLAHKHPAAAIEHLMRAGDIDQAAALLERHLDELVDAGRLRLMLRWLQQMPADALQGRPRLALTHAWLLVLDRRYRDAMQVVEGNPVSLETDTIRCLLLAFTDQPEAAVIAAQAQLARLSPSDNLQYGMVATPLAFCMITTGRYDDARKVLTDMARQAPQERSALVDGIAVYIESSLELTLGHRHAALARLEAASNVQAAVLEGRWVGAKATLDILHALVLYEGDELTQAWTMLNQIPQHALDLGGPDALIAHRVVLARIALQHGNREAWLRHLADLEQLGRRSGSLRILCAAWLERARVATLEGRLEVAAQALSSAELAGEWDRPDVLTFACDTDTPFIARQRLSIACGDCESAAAELRTRIEFSESRQQRRRTLKLRLLLAMALAGKGRQKLALDTLTPALRHASQEGFLRTFLEEGPALVKLLERWAVTYQASSSSLGIAPEFLADLLQRSGAQKEPAQGNESAQSDLQLTARELQVIRLLAAGHRNRAIAEQMHLSEHTVKTHLRNISAKLDAQGRTEAIAIARARGLLD</sequence>
<dbReference type="GO" id="GO:0003677">
    <property type="term" value="F:DNA binding"/>
    <property type="evidence" value="ECO:0007669"/>
    <property type="project" value="UniProtKB-KW"/>
</dbReference>
<dbReference type="Gene3D" id="1.25.40.10">
    <property type="entry name" value="Tetratricopeptide repeat domain"/>
    <property type="match status" value="1"/>
</dbReference>
<dbReference type="InterPro" id="IPR016032">
    <property type="entry name" value="Sig_transdc_resp-reg_C-effctor"/>
</dbReference>
<dbReference type="InterPro" id="IPR027417">
    <property type="entry name" value="P-loop_NTPase"/>
</dbReference>
<gene>
    <name evidence="5" type="ORF">GPJ81_11400</name>
</gene>
<evidence type="ECO:0000313" key="5">
    <source>
        <dbReference type="EMBL" id="QGW77261.1"/>
    </source>
</evidence>
<evidence type="ECO:0000313" key="6">
    <source>
        <dbReference type="Proteomes" id="UP000426235"/>
    </source>
</evidence>
<evidence type="ECO:0000256" key="1">
    <source>
        <dbReference type="ARBA" id="ARBA00023015"/>
    </source>
</evidence>
<accession>A0A6I6H570</accession>
<keyword evidence="2" id="KW-0238">DNA-binding</keyword>
<dbReference type="InterPro" id="IPR000792">
    <property type="entry name" value="Tscrpt_reg_LuxR_C"/>
</dbReference>
<dbReference type="PANTHER" id="PTHR44688">
    <property type="entry name" value="DNA-BINDING TRANSCRIPTIONAL ACTIVATOR DEVR_DOSR"/>
    <property type="match status" value="1"/>
</dbReference>
<dbReference type="PROSITE" id="PS00622">
    <property type="entry name" value="HTH_LUXR_1"/>
    <property type="match status" value="1"/>
</dbReference>
<dbReference type="SMART" id="SM00421">
    <property type="entry name" value="HTH_LUXR"/>
    <property type="match status" value="1"/>
</dbReference>
<dbReference type="SUPFAM" id="SSF46894">
    <property type="entry name" value="C-terminal effector domain of the bipartite response regulators"/>
    <property type="match status" value="1"/>
</dbReference>
<feature type="domain" description="HTH luxR-type" evidence="4">
    <location>
        <begin position="836"/>
        <end position="901"/>
    </location>
</feature>
<dbReference type="CDD" id="cd06170">
    <property type="entry name" value="LuxR_C_like"/>
    <property type="match status" value="1"/>
</dbReference>